<organism evidence="1 2">
    <name type="scientific">Hibiscus sabdariffa</name>
    <name type="common">roselle</name>
    <dbReference type="NCBI Taxonomy" id="183260"/>
    <lineage>
        <taxon>Eukaryota</taxon>
        <taxon>Viridiplantae</taxon>
        <taxon>Streptophyta</taxon>
        <taxon>Embryophyta</taxon>
        <taxon>Tracheophyta</taxon>
        <taxon>Spermatophyta</taxon>
        <taxon>Magnoliopsida</taxon>
        <taxon>eudicotyledons</taxon>
        <taxon>Gunneridae</taxon>
        <taxon>Pentapetalae</taxon>
        <taxon>rosids</taxon>
        <taxon>malvids</taxon>
        <taxon>Malvales</taxon>
        <taxon>Malvaceae</taxon>
        <taxon>Malvoideae</taxon>
        <taxon>Hibiscus</taxon>
    </lineage>
</organism>
<protein>
    <submittedName>
        <fullName evidence="1">Uncharacterized protein</fullName>
    </submittedName>
</protein>
<accession>A0ABR2QFM6</accession>
<evidence type="ECO:0000313" key="2">
    <source>
        <dbReference type="Proteomes" id="UP001396334"/>
    </source>
</evidence>
<keyword evidence="2" id="KW-1185">Reference proteome</keyword>
<name>A0ABR2QFM6_9ROSI</name>
<gene>
    <name evidence="1" type="ORF">V6N11_070639</name>
</gene>
<reference evidence="1 2" key="1">
    <citation type="journal article" date="2024" name="G3 (Bethesda)">
        <title>Genome assembly of Hibiscus sabdariffa L. provides insights into metabolisms of medicinal natural products.</title>
        <authorList>
            <person name="Kim T."/>
        </authorList>
    </citation>
    <scope>NUCLEOTIDE SEQUENCE [LARGE SCALE GENOMIC DNA]</scope>
    <source>
        <strain evidence="1">TK-2024</strain>
        <tissue evidence="1">Old leaves</tissue>
    </source>
</reference>
<dbReference type="EMBL" id="JBBPBN010000040">
    <property type="protein sequence ID" value="KAK8999477.1"/>
    <property type="molecule type" value="Genomic_DNA"/>
</dbReference>
<comment type="caution">
    <text evidence="1">The sequence shown here is derived from an EMBL/GenBank/DDBJ whole genome shotgun (WGS) entry which is preliminary data.</text>
</comment>
<sequence length="72" mass="8265">MDCWNCGWTCLSDPKVGLPDGVPLRVNQDASFMGYKSITSSHLYGRNYRKSLRRNGLLVHSDPLARFWARIH</sequence>
<evidence type="ECO:0000313" key="1">
    <source>
        <dbReference type="EMBL" id="KAK8999477.1"/>
    </source>
</evidence>
<proteinExistence type="predicted"/>
<dbReference type="Proteomes" id="UP001396334">
    <property type="component" value="Unassembled WGS sequence"/>
</dbReference>